<sequence length="880" mass="97681">MSPADNKGDDIPAATDEAARGLHDETVPSYQAVADQTDGSLPPLPAITFDDKPTPSQSRDPSNKNYGFDVTESRCLAHLKLLHAIQAMKEDIGYTDGLWGIWDSLVSDGKGISLEASKLPPQTRPAEITSDEEKKMMLSKLREKRWAIFLARAVDRYEAWWNAQDIEMLTNADMTVLDGDKYMCFPSTSRNFDWQKLTQDADVLMVMHTHMLNPRAFLEDCMRYGLNSFWATGLPWKLINDAIGDDFAYNVSADTQAIWVAQSGRSWLNQDDPLTKTLKCPYCPARYEAPWTTCGKDDSGNSYRTHDLIGEGYGDGKFSFVCMTCGRQNYKELLSVSKFLHDTTLLLKESVPMPGTILSPQKGRPEVDVTRFRSENFVRAFPNRMIQKVLRIQIMELIQPGGGHPHPTMDTIRLLIERVLKNHSTLRKIDDIPAHKPSYDLHRNSRLSTRKMMSRYWENFSPFALDLCSAVMRQGIFIDKMVNLDWLHSPSAKPTMQRLIKKYQRFLFIMEGYPGQTVVPTLDVDLAWHTHQLHPQSYYQHTVRRMSKFIDHDDKIDEGKLGEAFAFTTKKYQDFFGQVYSECTCWYCESEFASNIQKTTYYPPQTYMQLSTAVRSSLVSSIGSLFKSKDHRVSEDFHTSGAAKLCPPDNSAHISAHNAVRFAAIASATEQARRARHAQRIEEEYQKARKRAAKRGRELPPKDEYYNQWGYPYYAYGPWMYPTWFTGGMYYGADPCSVRAGGACAAGTCGSGAVAAGACGGPGGCSSGAGGCGVGGCSSGACGGGGGGGACGGGGSSGGGGGCGGGGGVLPLRIKPESATFLPVPHGNENTRARSLTYGMSSPEQQKQSASSIMKLFSREPPQKRDDEDKRTNHSFDAHR</sequence>
<dbReference type="EMBL" id="ANFO01000709">
    <property type="protein sequence ID" value="KGQ07258.1"/>
    <property type="molecule type" value="Genomic_DNA"/>
</dbReference>
<feature type="compositionally biased region" description="Polar residues" evidence="1">
    <location>
        <begin position="828"/>
        <end position="852"/>
    </location>
</feature>
<proteinExistence type="predicted"/>
<accession>A0A0A2VI58</accession>
<dbReference type="PANTHER" id="PTHR34365:SF7">
    <property type="entry name" value="GLYCINE-RICH DOMAIN-CONTAINING PROTEIN 1"/>
    <property type="match status" value="1"/>
</dbReference>
<comment type="caution">
    <text evidence="2">The sequence shown here is derived from an EMBL/GenBank/DDBJ whole genome shotgun (WGS) entry which is preliminary data.</text>
</comment>
<organism evidence="2 3">
    <name type="scientific">Beauveria bassiana D1-5</name>
    <dbReference type="NCBI Taxonomy" id="1245745"/>
    <lineage>
        <taxon>Eukaryota</taxon>
        <taxon>Fungi</taxon>
        <taxon>Dikarya</taxon>
        <taxon>Ascomycota</taxon>
        <taxon>Pezizomycotina</taxon>
        <taxon>Sordariomycetes</taxon>
        <taxon>Hypocreomycetidae</taxon>
        <taxon>Hypocreales</taxon>
        <taxon>Cordycipitaceae</taxon>
        <taxon>Beauveria</taxon>
    </lineage>
</organism>
<dbReference type="InterPro" id="IPR009836">
    <property type="entry name" value="GRDP-like"/>
</dbReference>
<evidence type="ECO:0008006" key="4">
    <source>
        <dbReference type="Google" id="ProtNLM"/>
    </source>
</evidence>
<protein>
    <recommendedName>
        <fullName evidence="4">Glycine-rich domain-containing protein 1</fullName>
    </recommendedName>
</protein>
<reference evidence="2 3" key="1">
    <citation type="submission" date="2012-10" db="EMBL/GenBank/DDBJ databases">
        <title>Genome sequencing and analysis of entomopathogenic fungi Beauveria bassiana D1-5.</title>
        <authorList>
            <person name="Li Q."/>
            <person name="Wang L."/>
            <person name="Zhang Z."/>
            <person name="Wang Q."/>
            <person name="Ren J."/>
            <person name="Wang M."/>
            <person name="Xu W."/>
            <person name="Wang J."/>
            <person name="Lu Y."/>
            <person name="Du Q."/>
            <person name="Sun Z."/>
        </authorList>
    </citation>
    <scope>NUCLEOTIDE SEQUENCE [LARGE SCALE GENOMIC DNA]</scope>
    <source>
        <strain evidence="2 3">D1-5</strain>
    </source>
</reference>
<dbReference type="Pfam" id="PF07173">
    <property type="entry name" value="GRDP-like"/>
    <property type="match status" value="1"/>
</dbReference>
<feature type="compositionally biased region" description="Basic and acidic residues" evidence="1">
    <location>
        <begin position="17"/>
        <end position="26"/>
    </location>
</feature>
<dbReference type="HOGENOM" id="CLU_010103_3_1_1"/>
<evidence type="ECO:0000313" key="2">
    <source>
        <dbReference type="EMBL" id="KGQ07258.1"/>
    </source>
</evidence>
<dbReference type="OrthoDB" id="2684236at2759"/>
<evidence type="ECO:0000256" key="1">
    <source>
        <dbReference type="SAM" id="MobiDB-lite"/>
    </source>
</evidence>
<evidence type="ECO:0000313" key="3">
    <source>
        <dbReference type="Proteomes" id="UP000030106"/>
    </source>
</evidence>
<feature type="compositionally biased region" description="Basic and acidic residues" evidence="1">
    <location>
        <begin position="1"/>
        <end position="10"/>
    </location>
</feature>
<dbReference type="Proteomes" id="UP000030106">
    <property type="component" value="Unassembled WGS sequence"/>
</dbReference>
<dbReference type="STRING" id="1245745.A0A0A2VI58"/>
<dbReference type="PANTHER" id="PTHR34365">
    <property type="entry name" value="ENOLASE (DUF1399)"/>
    <property type="match status" value="1"/>
</dbReference>
<feature type="region of interest" description="Disordered" evidence="1">
    <location>
        <begin position="1"/>
        <end position="66"/>
    </location>
</feature>
<feature type="region of interest" description="Disordered" evidence="1">
    <location>
        <begin position="820"/>
        <end position="880"/>
    </location>
</feature>
<feature type="compositionally biased region" description="Basic and acidic residues" evidence="1">
    <location>
        <begin position="857"/>
        <end position="880"/>
    </location>
</feature>
<dbReference type="eggNOG" id="ENOG502RYJ5">
    <property type="taxonomic scope" value="Eukaryota"/>
</dbReference>
<name>A0A0A2VI58_BEABA</name>
<dbReference type="AlphaFoldDB" id="A0A0A2VI58"/>
<gene>
    <name evidence="2" type="ORF">BBAD15_g7419</name>
</gene>
<feature type="compositionally biased region" description="Polar residues" evidence="1">
    <location>
        <begin position="54"/>
        <end position="65"/>
    </location>
</feature>